<dbReference type="NCBIfam" id="TIGR03882">
    <property type="entry name" value="cyclo_dehyd_2"/>
    <property type="match status" value="1"/>
</dbReference>
<sequence length="631" mass="68765">MTTTVPSVDVVGAGLLARHLAARLNRPADPGAGVRVLVAELDAVDSHHDTMVECVGLGQSLLFVGTWRALVYVGPMWTPSRAGCPRCLVSRVANSPFGPDLDGDAMPDSSGRDTRTWSLRPAAMGMVERYAQAALDGVLLDPGRVLVLDTEVGTAEPQVLLPDSTCAGCGRPATTTVPSFAPVDTALPKLTPTTLRTRQLDPATLGTDYLFSGLGLFKELRQDLQSPYGACSVELSTRWGRREPAIGRARSYADSRSIAVLEGLERYAGLHRGGRRAPVRAAYADVADRALYPPRLGTHPASSYAREDFRYRAFDPRTVVDWVWAYSFRTGHRVLVPERSAFWGPRHDQEVSFCYDTSNGCALGNSVEEAILHGLREVAERDSFLLTWYRRLALPEVALPTDGELGALLRKARLFTGFDVRCFQSTMEYQLPTFWLVACRARPGDGPAVLAGSGAHPDPRQAVTGGLHELIGSILATRHSYPRRRPEALRMLDDPTLIRRMEDHSLVGALPEARDRYAFLLDAARPTVALDEIPGTLAEHDPDIRGDLHRAVGDLLAVGLDVLVVDQTMPELARNGLHCTRVIVPGLVPMTFGHLNRRTEGLPRLTAGAGLPYRSQLAAEEEVGVVPHPFP</sequence>
<dbReference type="PANTHER" id="PTHR37809:SF1">
    <property type="entry name" value="RIBOSOMAL PROTEIN S12 METHYLTHIOTRANSFERASE ACCESSORY FACTOR YCAO"/>
    <property type="match status" value="1"/>
</dbReference>
<name>A0A7H8XSI2_9ACTN</name>
<dbReference type="NCBIfam" id="TIGR03604">
    <property type="entry name" value="TOMM_cyclo_SagD"/>
    <property type="match status" value="1"/>
</dbReference>
<dbReference type="InterPro" id="IPR003776">
    <property type="entry name" value="YcaO-like_dom"/>
</dbReference>
<dbReference type="PANTHER" id="PTHR37809">
    <property type="entry name" value="RIBOSOMAL PROTEIN S12 METHYLTHIOTRANSFERASE ACCESSORY FACTOR YCAO"/>
    <property type="match status" value="1"/>
</dbReference>
<dbReference type="EMBL" id="CP058322">
    <property type="protein sequence ID" value="QLD27966.1"/>
    <property type="molecule type" value="Genomic_DNA"/>
</dbReference>
<dbReference type="Gene3D" id="3.30.160.660">
    <property type="match status" value="1"/>
</dbReference>
<gene>
    <name evidence="1" type="ORF">HXZ27_30265</name>
</gene>
<evidence type="ECO:0000313" key="2">
    <source>
        <dbReference type="Proteomes" id="UP000509335"/>
    </source>
</evidence>
<dbReference type="Gene3D" id="3.30.1330.230">
    <property type="match status" value="1"/>
</dbReference>
<protein>
    <submittedName>
        <fullName evidence="1">TOMM leader peptide-binding protein</fullName>
    </submittedName>
</protein>
<dbReference type="InterPro" id="IPR027624">
    <property type="entry name" value="TOMM_cyclo_SagD"/>
</dbReference>
<dbReference type="Gene3D" id="3.40.50.720">
    <property type="entry name" value="NAD(P)-binding Rossmann-like Domain"/>
    <property type="match status" value="1"/>
</dbReference>
<dbReference type="KEGG" id="mcab:HXZ27_30265"/>
<reference evidence="1 2" key="1">
    <citation type="submission" date="2020-07" db="EMBL/GenBank/DDBJ databases">
        <title>A bifunctional nitrone conjugated secondary metabolite targeting the ribosome.</title>
        <authorList>
            <person name="Limbrick E.M."/>
            <person name="Graf M."/>
            <person name="Derewacz D.K."/>
            <person name="Nguyen F."/>
            <person name="Spraggins J.M."/>
            <person name="Wieland M."/>
            <person name="Ynigez-Gutierrez A.E."/>
            <person name="Reisman B.J."/>
            <person name="Zinshteyn B."/>
            <person name="McCulloch K."/>
            <person name="Iverson T.M."/>
            <person name="Green R."/>
            <person name="Wilson D.N."/>
            <person name="Bachmann B.O."/>
        </authorList>
    </citation>
    <scope>NUCLEOTIDE SEQUENCE [LARGE SCALE GENOMIC DNA]</scope>
    <source>
        <strain evidence="2">aurantiaca</strain>
    </source>
</reference>
<organism evidence="1 2">
    <name type="scientific">Micromonospora carbonacea</name>
    <dbReference type="NCBI Taxonomy" id="47853"/>
    <lineage>
        <taxon>Bacteria</taxon>
        <taxon>Bacillati</taxon>
        <taxon>Actinomycetota</taxon>
        <taxon>Actinomycetes</taxon>
        <taxon>Micromonosporales</taxon>
        <taxon>Micromonosporaceae</taxon>
        <taxon>Micromonospora</taxon>
    </lineage>
</organism>
<dbReference type="Pfam" id="PF02624">
    <property type="entry name" value="YcaO"/>
    <property type="match status" value="1"/>
</dbReference>
<dbReference type="Gene3D" id="3.30.40.250">
    <property type="match status" value="1"/>
</dbReference>
<dbReference type="AlphaFoldDB" id="A0A7H8XSI2"/>
<proteinExistence type="predicted"/>
<dbReference type="InterPro" id="IPR022291">
    <property type="entry name" value="Bacteriocin_synth_cyclodeHase"/>
</dbReference>
<dbReference type="Proteomes" id="UP000509335">
    <property type="component" value="Chromosome"/>
</dbReference>
<dbReference type="PROSITE" id="PS51664">
    <property type="entry name" value="YCAO"/>
    <property type="match status" value="1"/>
</dbReference>
<accession>A0A7H8XSI2</accession>
<evidence type="ECO:0000313" key="1">
    <source>
        <dbReference type="EMBL" id="QLD27966.1"/>
    </source>
</evidence>